<dbReference type="KEGG" id="parb:CJU94_40555"/>
<keyword evidence="1" id="KW-0614">Plasmid</keyword>
<evidence type="ECO:0000313" key="2">
    <source>
        <dbReference type="Proteomes" id="UP000215158"/>
    </source>
</evidence>
<gene>
    <name evidence="1" type="ORF">CJU94_40555</name>
</gene>
<accession>A0A248VZF3</accession>
<keyword evidence="2" id="KW-1185">Reference proteome</keyword>
<name>A0A248VZF3_9BURK</name>
<proteinExistence type="predicted"/>
<dbReference type="Proteomes" id="UP000215158">
    <property type="component" value="Plasmid pBN6"/>
</dbReference>
<dbReference type="AlphaFoldDB" id="A0A248VZF3"/>
<dbReference type="RefSeq" id="WP_095424046.1">
    <property type="nucleotide sequence ID" value="NZ_CP022996.1"/>
</dbReference>
<sequence length="85" mass="9059">MPASKPVVARVNLDDRIICATFDQSTGRLRISEGAKVLHSLLPPDSWVAIASVSQSSGWGTRPSEADLGVYLRCCMSLQPSALAC</sequence>
<geneLocation type="plasmid" evidence="1 2">
    <name>pBN6</name>
</geneLocation>
<dbReference type="EMBL" id="CP022996">
    <property type="protein sequence ID" value="ASW04436.1"/>
    <property type="molecule type" value="Genomic_DNA"/>
</dbReference>
<protein>
    <submittedName>
        <fullName evidence="1">Uncharacterized protein</fullName>
    </submittedName>
</protein>
<reference evidence="1 2" key="1">
    <citation type="submission" date="2017-08" db="EMBL/GenBank/DDBJ databases">
        <title>Identification and genetic characteristics of simultaneous BTEX- and naphthalene-degrading Paraburkholderia sp. BN5 isolated from petroleum-contaminated soil.</title>
        <authorList>
            <person name="Lee Y."/>
            <person name="Jeon C.O."/>
        </authorList>
    </citation>
    <scope>NUCLEOTIDE SEQUENCE [LARGE SCALE GENOMIC DNA]</scope>
    <source>
        <strain evidence="1 2">BN5</strain>
        <plasmid evidence="1 2">pBN6</plasmid>
    </source>
</reference>
<evidence type="ECO:0000313" key="1">
    <source>
        <dbReference type="EMBL" id="ASW04436.1"/>
    </source>
</evidence>
<organism evidence="1 2">
    <name type="scientific">Paraburkholderia aromaticivorans</name>
    <dbReference type="NCBI Taxonomy" id="2026199"/>
    <lineage>
        <taxon>Bacteria</taxon>
        <taxon>Pseudomonadati</taxon>
        <taxon>Pseudomonadota</taxon>
        <taxon>Betaproteobacteria</taxon>
        <taxon>Burkholderiales</taxon>
        <taxon>Burkholderiaceae</taxon>
        <taxon>Paraburkholderia</taxon>
    </lineage>
</organism>
<dbReference type="OrthoDB" id="9009101at2"/>